<dbReference type="Proteomes" id="UP001305414">
    <property type="component" value="Unassembled WGS sequence"/>
</dbReference>
<feature type="transmembrane region" description="Helical" evidence="1">
    <location>
        <begin position="47"/>
        <end position="65"/>
    </location>
</feature>
<feature type="transmembrane region" description="Helical" evidence="1">
    <location>
        <begin position="127"/>
        <end position="145"/>
    </location>
</feature>
<organism evidence="3 4">
    <name type="scientific">Xylaria bambusicola</name>
    <dbReference type="NCBI Taxonomy" id="326684"/>
    <lineage>
        <taxon>Eukaryota</taxon>
        <taxon>Fungi</taxon>
        <taxon>Dikarya</taxon>
        <taxon>Ascomycota</taxon>
        <taxon>Pezizomycotina</taxon>
        <taxon>Sordariomycetes</taxon>
        <taxon>Xylariomycetidae</taxon>
        <taxon>Xylariales</taxon>
        <taxon>Xylariaceae</taxon>
        <taxon>Xylaria</taxon>
    </lineage>
</organism>
<feature type="transmembrane region" description="Helical" evidence="1">
    <location>
        <begin position="200"/>
        <end position="222"/>
    </location>
</feature>
<accession>A0AAN7Z303</accession>
<feature type="transmembrane region" description="Helical" evidence="1">
    <location>
        <begin position="165"/>
        <end position="188"/>
    </location>
</feature>
<keyword evidence="1" id="KW-0472">Membrane</keyword>
<keyword evidence="4" id="KW-1185">Reference proteome</keyword>
<sequence>MQTAVDHSPTLQVVTWLLLALLSLVLSFRLLTRFFIKSDRYIGYDDLFILISFVFAVGESVTEIIPPGAIYGRDINSISQAQLQSGIKDGYARDILFLLSLGFAKLSVTSGLMILSPKRSIQLAIKTTTLVIALWTLSSVLVAALQCGAQGPWASEAKKCIDKVAFWESISTISLLLDITVVTIPALIVFPLHMPLKMRLVVMCFYSARLLCVVPTIFQLIYTPQLADDNFIWSAFPFYLSMQLVQFTSISTACIIYFWPFLRSLQTGLIFHNKDGLTLQYSLTKMRKLSSKDSGNSALAPNQATRDRNDYVEITTEISVA</sequence>
<dbReference type="PANTHER" id="PTHR38794:SF1">
    <property type="entry name" value="INTEGRAL MEMBRANE PROTEIN"/>
    <property type="match status" value="1"/>
</dbReference>
<dbReference type="PANTHER" id="PTHR38794">
    <property type="entry name" value="INTEGRAL MEMBRANE PROTEIN"/>
    <property type="match status" value="1"/>
</dbReference>
<evidence type="ECO:0000313" key="3">
    <source>
        <dbReference type="EMBL" id="KAK5625193.1"/>
    </source>
</evidence>
<protein>
    <recommendedName>
        <fullName evidence="2">Rhodopsin domain-containing protein</fullName>
    </recommendedName>
</protein>
<evidence type="ECO:0000259" key="2">
    <source>
        <dbReference type="Pfam" id="PF20684"/>
    </source>
</evidence>
<feature type="domain" description="Rhodopsin" evidence="2">
    <location>
        <begin position="29"/>
        <end position="263"/>
    </location>
</feature>
<reference evidence="3 4" key="1">
    <citation type="submission" date="2023-10" db="EMBL/GenBank/DDBJ databases">
        <title>Draft genome sequence of Xylaria bambusicola isolate GMP-LS, the root and basal stem rot pathogen of sugarcane in Indonesia.</title>
        <authorList>
            <person name="Selvaraj P."/>
            <person name="Muralishankar V."/>
            <person name="Muruganantham S."/>
            <person name="Sp S."/>
            <person name="Haryani S."/>
            <person name="Lau K.J.X."/>
            <person name="Naqvi N.I."/>
        </authorList>
    </citation>
    <scope>NUCLEOTIDE SEQUENCE [LARGE SCALE GENOMIC DNA]</scope>
    <source>
        <strain evidence="3">GMP-LS</strain>
    </source>
</reference>
<proteinExistence type="predicted"/>
<dbReference type="Pfam" id="PF20684">
    <property type="entry name" value="Fung_rhodopsin"/>
    <property type="match status" value="1"/>
</dbReference>
<feature type="transmembrane region" description="Helical" evidence="1">
    <location>
        <begin position="95"/>
        <end position="115"/>
    </location>
</feature>
<feature type="transmembrane region" description="Helical" evidence="1">
    <location>
        <begin position="13"/>
        <end position="35"/>
    </location>
</feature>
<evidence type="ECO:0000313" key="4">
    <source>
        <dbReference type="Proteomes" id="UP001305414"/>
    </source>
</evidence>
<dbReference type="EMBL" id="JAWHQM010000002">
    <property type="protein sequence ID" value="KAK5625193.1"/>
    <property type="molecule type" value="Genomic_DNA"/>
</dbReference>
<keyword evidence="1" id="KW-0812">Transmembrane</keyword>
<name>A0AAN7Z303_9PEZI</name>
<keyword evidence="1" id="KW-1133">Transmembrane helix</keyword>
<gene>
    <name evidence="3" type="ORF">RRF57_000909</name>
</gene>
<dbReference type="InterPro" id="IPR049326">
    <property type="entry name" value="Rhodopsin_dom_fungi"/>
</dbReference>
<dbReference type="AlphaFoldDB" id="A0AAN7Z303"/>
<evidence type="ECO:0000256" key="1">
    <source>
        <dbReference type="SAM" id="Phobius"/>
    </source>
</evidence>
<feature type="transmembrane region" description="Helical" evidence="1">
    <location>
        <begin position="242"/>
        <end position="262"/>
    </location>
</feature>
<comment type="caution">
    <text evidence="3">The sequence shown here is derived from an EMBL/GenBank/DDBJ whole genome shotgun (WGS) entry which is preliminary data.</text>
</comment>